<comment type="pathway">
    <text evidence="1 7">Cell wall biogenesis; peptidoglycan biosynthesis.</text>
</comment>
<dbReference type="EMBL" id="FWFS01000005">
    <property type="protein sequence ID" value="SLN41435.1"/>
    <property type="molecule type" value="Genomic_DNA"/>
</dbReference>
<dbReference type="Proteomes" id="UP000193862">
    <property type="component" value="Unassembled WGS sequence"/>
</dbReference>
<evidence type="ECO:0000256" key="1">
    <source>
        <dbReference type="ARBA" id="ARBA00004752"/>
    </source>
</evidence>
<dbReference type="SUPFAM" id="SSF47090">
    <property type="entry name" value="PGBD-like"/>
    <property type="match status" value="1"/>
</dbReference>
<dbReference type="Pfam" id="PF01471">
    <property type="entry name" value="PG_binding_1"/>
    <property type="match status" value="1"/>
</dbReference>
<dbReference type="PANTHER" id="PTHR41533:SF2">
    <property type="entry name" value="BLR7131 PROTEIN"/>
    <property type="match status" value="1"/>
</dbReference>
<dbReference type="GO" id="GO:0008360">
    <property type="term" value="P:regulation of cell shape"/>
    <property type="evidence" value="ECO:0007669"/>
    <property type="project" value="UniProtKB-UniRule"/>
</dbReference>
<dbReference type="PANTHER" id="PTHR41533">
    <property type="entry name" value="L,D-TRANSPEPTIDASE HI_1667-RELATED"/>
    <property type="match status" value="1"/>
</dbReference>
<keyword evidence="8" id="KW-0472">Membrane</keyword>
<comment type="similarity">
    <text evidence="2">Belongs to the YkuD family.</text>
</comment>
<protein>
    <submittedName>
        <fullName evidence="10">Murein L,D-transpeptidase</fullName>
    </submittedName>
</protein>
<dbReference type="InterPro" id="IPR002477">
    <property type="entry name" value="Peptidoglycan-bd-like"/>
</dbReference>
<dbReference type="InterPro" id="IPR005490">
    <property type="entry name" value="LD_TPept_cat_dom"/>
</dbReference>
<dbReference type="InterPro" id="IPR036365">
    <property type="entry name" value="PGBD-like_sf"/>
</dbReference>
<dbReference type="Pfam" id="PF20142">
    <property type="entry name" value="Scaffold"/>
    <property type="match status" value="1"/>
</dbReference>
<dbReference type="Gene3D" id="2.40.440.10">
    <property type="entry name" value="L,D-transpeptidase catalytic domain-like"/>
    <property type="match status" value="1"/>
</dbReference>
<proteinExistence type="inferred from homology"/>
<dbReference type="GO" id="GO:0004180">
    <property type="term" value="F:carboxypeptidase activity"/>
    <property type="evidence" value="ECO:0007669"/>
    <property type="project" value="UniProtKB-ARBA"/>
</dbReference>
<evidence type="ECO:0000256" key="4">
    <source>
        <dbReference type="ARBA" id="ARBA00022960"/>
    </source>
</evidence>
<dbReference type="Gene3D" id="1.10.101.10">
    <property type="entry name" value="PGBD-like superfamily/PGBD"/>
    <property type="match status" value="1"/>
</dbReference>
<dbReference type="Pfam" id="PF03734">
    <property type="entry name" value="YkuD"/>
    <property type="match status" value="1"/>
</dbReference>
<keyword evidence="11" id="KW-1185">Reference proteome</keyword>
<dbReference type="GO" id="GO:0071555">
    <property type="term" value="P:cell wall organization"/>
    <property type="evidence" value="ECO:0007669"/>
    <property type="project" value="UniProtKB-UniRule"/>
</dbReference>
<dbReference type="InterPro" id="IPR038063">
    <property type="entry name" value="Transpep_catalytic_dom"/>
</dbReference>
<keyword evidence="6 7" id="KW-0961">Cell wall biogenesis/degradation</keyword>
<keyword evidence="8" id="KW-0812">Transmembrane</keyword>
<evidence type="ECO:0000256" key="5">
    <source>
        <dbReference type="ARBA" id="ARBA00022984"/>
    </source>
</evidence>
<gene>
    <name evidence="10" type="ORF">AQS8620_01595</name>
</gene>
<evidence type="ECO:0000256" key="6">
    <source>
        <dbReference type="ARBA" id="ARBA00023316"/>
    </source>
</evidence>
<feature type="transmembrane region" description="Helical" evidence="8">
    <location>
        <begin position="28"/>
        <end position="48"/>
    </location>
</feature>
<evidence type="ECO:0000313" key="11">
    <source>
        <dbReference type="Proteomes" id="UP000193862"/>
    </source>
</evidence>
<dbReference type="AlphaFoldDB" id="A0A1Y5SIR7"/>
<keyword evidence="3" id="KW-0808">Transferase</keyword>
<evidence type="ECO:0000313" key="10">
    <source>
        <dbReference type="EMBL" id="SLN41435.1"/>
    </source>
</evidence>
<dbReference type="InterPro" id="IPR036366">
    <property type="entry name" value="PGBDSf"/>
</dbReference>
<organism evidence="10 11">
    <name type="scientific">Aquimixticola soesokkakensis</name>
    <dbReference type="NCBI Taxonomy" id="1519096"/>
    <lineage>
        <taxon>Bacteria</taxon>
        <taxon>Pseudomonadati</taxon>
        <taxon>Pseudomonadota</taxon>
        <taxon>Alphaproteobacteria</taxon>
        <taxon>Rhodobacterales</taxon>
        <taxon>Paracoccaceae</taxon>
        <taxon>Aquimixticola</taxon>
    </lineage>
</organism>
<feature type="domain" description="L,D-TPase catalytic" evidence="9">
    <location>
        <begin position="329"/>
        <end position="505"/>
    </location>
</feature>
<keyword evidence="4 7" id="KW-0133">Cell shape</keyword>
<accession>A0A1Y5SIR7</accession>
<feature type="active site" description="Nucleophile" evidence="7">
    <location>
        <position position="480"/>
    </location>
</feature>
<dbReference type="InterPro" id="IPR052905">
    <property type="entry name" value="LD-transpeptidase_YkuD-like"/>
</dbReference>
<feature type="active site" description="Proton donor/acceptor" evidence="7">
    <location>
        <position position="461"/>
    </location>
</feature>
<dbReference type="UniPathway" id="UPA00219"/>
<evidence type="ECO:0000256" key="3">
    <source>
        <dbReference type="ARBA" id="ARBA00022679"/>
    </source>
</evidence>
<keyword evidence="5 7" id="KW-0573">Peptidoglycan synthesis</keyword>
<dbReference type="GO" id="GO:0016740">
    <property type="term" value="F:transferase activity"/>
    <property type="evidence" value="ECO:0007669"/>
    <property type="project" value="UniProtKB-KW"/>
</dbReference>
<keyword evidence="8" id="KW-1133">Transmembrane helix</keyword>
<evidence type="ECO:0000259" key="9">
    <source>
        <dbReference type="PROSITE" id="PS52029"/>
    </source>
</evidence>
<dbReference type="SUPFAM" id="SSF141523">
    <property type="entry name" value="L,D-transpeptidase catalytic domain-like"/>
    <property type="match status" value="1"/>
</dbReference>
<dbReference type="InterPro" id="IPR045380">
    <property type="entry name" value="LD_TPept_scaffold_dom"/>
</dbReference>
<sequence>MTKVISRIDDVLNDCAARALTGDKLRAVALRTALALGVAAMALGAPLATPVAAQNATGQSGAGQAVQVTAFMQAVAEAASDDSEIAAFYRATNYQPIWTSNSARDASRRRALLAAVQAAPDQGLPAFDTTLLSANMRAITSEREQGQVEVALSKLFLTYARDLQTGILTPSQVVSDIKRVVPLRDGTQTLINFTKSSPAAFLRGLAPSSPEYTRLMREKLTMEKVIGQGGWGPQVPNGKLEPGASGAGVVALRNRLMAMGDLGRTNTATYDAQIQKAVQIFQMRHGLAADGVVGAGTLAAINIEPAQRLASIVVAMERERWMNIPRTGRYIWVNITDFTAKIYDDDKLTFETRSVVGANDRDRRTPEFSDMMEHMVINPSWNVPRSITTKEYLPLMQKNPNAAGQLDIVDNNGRVVPRSAINFNAYTASNFPYRMRQPPSDGNALGLVKFMFPNKYNIYLHDTPSKSLFARESRAFSHGCVRLNDPFDFAYALLAKQSSDPVGEFQSHLRTGQESVIALQTEVPVHLVYRTAISMPKGGMEYRTDVYGRDAAIWAALQNAGVQLRAVGG</sequence>
<evidence type="ECO:0000256" key="8">
    <source>
        <dbReference type="SAM" id="Phobius"/>
    </source>
</evidence>
<evidence type="ECO:0000256" key="7">
    <source>
        <dbReference type="PROSITE-ProRule" id="PRU01373"/>
    </source>
</evidence>
<name>A0A1Y5SIR7_9RHOB</name>
<dbReference type="CDD" id="cd16913">
    <property type="entry name" value="YkuD_like"/>
    <property type="match status" value="1"/>
</dbReference>
<dbReference type="PROSITE" id="PS52029">
    <property type="entry name" value="LD_TPASE"/>
    <property type="match status" value="1"/>
</dbReference>
<evidence type="ECO:0000256" key="2">
    <source>
        <dbReference type="ARBA" id="ARBA00005992"/>
    </source>
</evidence>
<dbReference type="GO" id="GO:0009252">
    <property type="term" value="P:peptidoglycan biosynthetic process"/>
    <property type="evidence" value="ECO:0007669"/>
    <property type="project" value="UniProtKB-UniPathway"/>
</dbReference>
<reference evidence="10 11" key="1">
    <citation type="submission" date="2017-03" db="EMBL/GenBank/DDBJ databases">
        <authorList>
            <person name="Afonso C.L."/>
            <person name="Miller P.J."/>
            <person name="Scott M.A."/>
            <person name="Spackman E."/>
            <person name="Goraichik I."/>
            <person name="Dimitrov K.M."/>
            <person name="Suarez D.L."/>
            <person name="Swayne D.E."/>
        </authorList>
    </citation>
    <scope>NUCLEOTIDE SEQUENCE [LARGE SCALE GENOMIC DNA]</scope>
    <source>
        <strain evidence="10 11">CECT 8620</strain>
    </source>
</reference>